<sequence>MCRALLAFPYQATALALACLLSQVALLTPISPLLVGRQTRADWVVERCRRGGPHGESCSLWPASAGCRPSLGDVTHASLARVKEKKSHEEAHAVSLFLVLVSPIANAQTFVWLQTGSGMSHTTVNTYAVNAAAFSQLNAANPGTGDDVWAANLRGHRQCRYGCHRRQFRMWPQSTPALLLRL</sequence>
<reference evidence="1 2" key="1">
    <citation type="submission" date="2006-04" db="EMBL/GenBank/DDBJ databases">
        <authorList>
            <person name="Nierman W.C."/>
        </authorList>
    </citation>
    <scope>NUCLEOTIDE SEQUENCE [LARGE SCALE GENOMIC DNA]</scope>
    <source>
        <strain evidence="1 2">DW4/3-1</strain>
    </source>
</reference>
<dbReference type="EMBL" id="AAMD01000006">
    <property type="protein sequence ID" value="EAU69367.1"/>
    <property type="molecule type" value="Genomic_DNA"/>
</dbReference>
<organism evidence="1 2">
    <name type="scientific">Stigmatella aurantiaca (strain DW4/3-1)</name>
    <dbReference type="NCBI Taxonomy" id="378806"/>
    <lineage>
        <taxon>Bacteria</taxon>
        <taxon>Pseudomonadati</taxon>
        <taxon>Myxococcota</taxon>
        <taxon>Myxococcia</taxon>
        <taxon>Myxococcales</taxon>
        <taxon>Cystobacterineae</taxon>
        <taxon>Archangiaceae</taxon>
        <taxon>Stigmatella</taxon>
    </lineage>
</organism>
<accession>Q09CJ8</accession>
<gene>
    <name evidence="1" type="ORF">STIAU_3639</name>
</gene>
<protein>
    <submittedName>
        <fullName evidence="1">Uncharacterized protein</fullName>
    </submittedName>
</protein>
<dbReference type="PROSITE" id="PS51257">
    <property type="entry name" value="PROKAR_LIPOPROTEIN"/>
    <property type="match status" value="1"/>
</dbReference>
<proteinExistence type="predicted"/>
<comment type="caution">
    <text evidence="1">The sequence shown here is derived from an EMBL/GenBank/DDBJ whole genome shotgun (WGS) entry which is preliminary data.</text>
</comment>
<evidence type="ECO:0000313" key="2">
    <source>
        <dbReference type="Proteomes" id="UP000032702"/>
    </source>
</evidence>
<name>Q09CJ8_STIAD</name>
<dbReference type="Proteomes" id="UP000032702">
    <property type="component" value="Unassembled WGS sequence"/>
</dbReference>
<dbReference type="AlphaFoldDB" id="Q09CJ8"/>
<evidence type="ECO:0000313" key="1">
    <source>
        <dbReference type="EMBL" id="EAU69367.1"/>
    </source>
</evidence>